<comment type="caution">
    <text evidence="1">The sequence shown here is derived from an EMBL/GenBank/DDBJ whole genome shotgun (WGS) entry which is preliminary data.</text>
</comment>
<organism evidence="1 2">
    <name type="scientific">Blastococcus xanthinilyticus</name>
    <dbReference type="NCBI Taxonomy" id="1564164"/>
    <lineage>
        <taxon>Bacteria</taxon>
        <taxon>Bacillati</taxon>
        <taxon>Actinomycetota</taxon>
        <taxon>Actinomycetes</taxon>
        <taxon>Geodermatophilales</taxon>
        <taxon>Geodermatophilaceae</taxon>
        <taxon>Blastococcus</taxon>
    </lineage>
</organism>
<keyword evidence="2" id="KW-1185">Reference proteome</keyword>
<reference evidence="1 2" key="1">
    <citation type="submission" date="2019-07" db="EMBL/GenBank/DDBJ databases">
        <title>Genomic Encyclopedia of Archaeal and Bacterial Type Strains, Phase II (KMG-II): from individual species to whole genera.</title>
        <authorList>
            <person name="Goeker M."/>
        </authorList>
    </citation>
    <scope>NUCLEOTIDE SEQUENCE [LARGE SCALE GENOMIC DNA]</scope>
    <source>
        <strain evidence="1 2">DSM 46842</strain>
    </source>
</reference>
<evidence type="ECO:0000313" key="2">
    <source>
        <dbReference type="Proteomes" id="UP000322499"/>
    </source>
</evidence>
<accession>A0A5S5CLN4</accession>
<dbReference type="EMBL" id="VNHW01000020">
    <property type="protein sequence ID" value="TYP82030.1"/>
    <property type="molecule type" value="Genomic_DNA"/>
</dbReference>
<evidence type="ECO:0000313" key="1">
    <source>
        <dbReference type="EMBL" id="TYP82030.1"/>
    </source>
</evidence>
<dbReference type="Proteomes" id="UP000322499">
    <property type="component" value="Unassembled WGS sequence"/>
</dbReference>
<proteinExistence type="predicted"/>
<name>A0A5S5CLN4_9ACTN</name>
<dbReference type="RefSeq" id="WP_166535071.1">
    <property type="nucleotide sequence ID" value="NZ_VNHW01000020.1"/>
</dbReference>
<sequence>MTRRLEAAVLACSLSLVGLSVVALRALRRPASRLSRFVDERMLPHGVSR</sequence>
<dbReference type="AlphaFoldDB" id="A0A5S5CLN4"/>
<gene>
    <name evidence="1" type="ORF">BD833_12014</name>
</gene>
<protein>
    <submittedName>
        <fullName evidence="1">Uncharacterized protein</fullName>
    </submittedName>
</protein>